<sequence length="132" mass="14069">MATEKQMINALVAKVREVVHDVTNNDIILVLHNYDMDVQKTIQALCEDRENALGSWEHTGPTKTKSQKKKAKKAAKAAAAATAETSSSNGNISPSSSTPVSTPTPVVPKNVPVKSVARVPEPAKVEKKGKAL</sequence>
<dbReference type="GO" id="GO:0005737">
    <property type="term" value="C:cytoplasm"/>
    <property type="evidence" value="ECO:0007669"/>
    <property type="project" value="TreeGrafter"/>
</dbReference>
<feature type="compositionally biased region" description="Basic residues" evidence="2">
    <location>
        <begin position="65"/>
        <end position="75"/>
    </location>
</feature>
<keyword evidence="3" id="KW-1185">Reference proteome</keyword>
<protein>
    <submittedName>
        <fullName evidence="4">SPATS2-like protein</fullName>
    </submittedName>
</protein>
<feature type="compositionally biased region" description="Low complexity" evidence="2">
    <location>
        <begin position="76"/>
        <end position="116"/>
    </location>
</feature>
<evidence type="ECO:0000313" key="4">
    <source>
        <dbReference type="WBParaSite" id="L893_g3245.t1"/>
    </source>
</evidence>
<organism evidence="3 4">
    <name type="scientific">Steinernema glaseri</name>
    <dbReference type="NCBI Taxonomy" id="37863"/>
    <lineage>
        <taxon>Eukaryota</taxon>
        <taxon>Metazoa</taxon>
        <taxon>Ecdysozoa</taxon>
        <taxon>Nematoda</taxon>
        <taxon>Chromadorea</taxon>
        <taxon>Rhabditida</taxon>
        <taxon>Tylenchina</taxon>
        <taxon>Panagrolaimomorpha</taxon>
        <taxon>Strongyloidoidea</taxon>
        <taxon>Steinernematidae</taxon>
        <taxon>Steinernema</taxon>
    </lineage>
</organism>
<dbReference type="InterPro" id="IPR009060">
    <property type="entry name" value="UBA-like_sf"/>
</dbReference>
<accession>A0A1I8A397</accession>
<feature type="region of interest" description="Disordered" evidence="2">
    <location>
        <begin position="53"/>
        <end position="132"/>
    </location>
</feature>
<dbReference type="WBParaSite" id="L893_g3245.t1">
    <property type="protein sequence ID" value="L893_g3245.t1"/>
    <property type="gene ID" value="L893_g3245"/>
</dbReference>
<evidence type="ECO:0000256" key="1">
    <source>
        <dbReference type="ARBA" id="ARBA00007105"/>
    </source>
</evidence>
<feature type="compositionally biased region" description="Basic and acidic residues" evidence="2">
    <location>
        <begin position="121"/>
        <end position="132"/>
    </location>
</feature>
<comment type="similarity">
    <text evidence="1">Belongs to the SPATS2 family.</text>
</comment>
<dbReference type="SUPFAM" id="SSF46934">
    <property type="entry name" value="UBA-like"/>
    <property type="match status" value="1"/>
</dbReference>
<evidence type="ECO:0000313" key="3">
    <source>
        <dbReference type="Proteomes" id="UP000095287"/>
    </source>
</evidence>
<reference evidence="4" key="1">
    <citation type="submission" date="2016-11" db="UniProtKB">
        <authorList>
            <consortium name="WormBaseParasite"/>
        </authorList>
    </citation>
    <scope>IDENTIFICATION</scope>
</reference>
<dbReference type="Proteomes" id="UP000095287">
    <property type="component" value="Unplaced"/>
</dbReference>
<dbReference type="PANTHER" id="PTHR15623">
    <property type="entry name" value="SPERMATOGENESIS-ASSOCIATED SERINE-RICH PROTEIN 2-RELATED"/>
    <property type="match status" value="1"/>
</dbReference>
<dbReference type="AlphaFoldDB" id="A0A1I8A397"/>
<name>A0A1I8A397_9BILA</name>
<dbReference type="PANTHER" id="PTHR15623:SF11">
    <property type="entry name" value="SPERMATOGENESIS-ASSOCIATED SERINE-RICH PROTEIN 2"/>
    <property type="match status" value="1"/>
</dbReference>
<dbReference type="InterPro" id="IPR009816">
    <property type="entry name" value="SPATS2-like"/>
</dbReference>
<proteinExistence type="inferred from homology"/>
<evidence type="ECO:0000256" key="2">
    <source>
        <dbReference type="SAM" id="MobiDB-lite"/>
    </source>
</evidence>